<evidence type="ECO:0000313" key="3">
    <source>
        <dbReference type="Proteomes" id="UP001610563"/>
    </source>
</evidence>
<feature type="compositionally biased region" description="Basic and acidic residues" evidence="1">
    <location>
        <begin position="16"/>
        <end position="32"/>
    </location>
</feature>
<dbReference type="Proteomes" id="UP001610563">
    <property type="component" value="Unassembled WGS sequence"/>
</dbReference>
<accession>A0ABR4GBE2</accession>
<evidence type="ECO:0000313" key="2">
    <source>
        <dbReference type="EMBL" id="KAL2796348.1"/>
    </source>
</evidence>
<keyword evidence="3" id="KW-1185">Reference proteome</keyword>
<organism evidence="2 3">
    <name type="scientific">Aspergillus keveii</name>
    <dbReference type="NCBI Taxonomy" id="714993"/>
    <lineage>
        <taxon>Eukaryota</taxon>
        <taxon>Fungi</taxon>
        <taxon>Dikarya</taxon>
        <taxon>Ascomycota</taxon>
        <taxon>Pezizomycotina</taxon>
        <taxon>Eurotiomycetes</taxon>
        <taxon>Eurotiomycetidae</taxon>
        <taxon>Eurotiales</taxon>
        <taxon>Aspergillaceae</taxon>
        <taxon>Aspergillus</taxon>
        <taxon>Aspergillus subgen. Nidulantes</taxon>
    </lineage>
</organism>
<name>A0ABR4GBE2_9EURO</name>
<sequence length="181" mass="19672">MWQVARGCCVPEPDSWETRPDGVGAREKKDQQRSWGPHRQGTSLGAKARVIGRRAVRPESKWISASECAASVGDGLCASCELLCGWWVSWRDSRGEQKGETGGKGNSNRPSNTTIIVASSGSRAINRSRTKFPQVLRGVHNKRIMETIPLNKPPIFLLASQAAGQEPGVEPWKTVSSVPAP</sequence>
<dbReference type="EMBL" id="JBFTWV010000027">
    <property type="protein sequence ID" value="KAL2796348.1"/>
    <property type="molecule type" value="Genomic_DNA"/>
</dbReference>
<protein>
    <submittedName>
        <fullName evidence="2">Uncharacterized protein</fullName>
    </submittedName>
</protein>
<gene>
    <name evidence="2" type="ORF">BJX66DRAFT_140233</name>
</gene>
<feature type="region of interest" description="Disordered" evidence="1">
    <location>
        <begin position="13"/>
        <end position="43"/>
    </location>
</feature>
<reference evidence="2 3" key="1">
    <citation type="submission" date="2024-07" db="EMBL/GenBank/DDBJ databases">
        <title>Section-level genome sequencing and comparative genomics of Aspergillus sections Usti and Cavernicolus.</title>
        <authorList>
            <consortium name="Lawrence Berkeley National Laboratory"/>
            <person name="Nybo J.L."/>
            <person name="Vesth T.C."/>
            <person name="Theobald S."/>
            <person name="Frisvad J.C."/>
            <person name="Larsen T.O."/>
            <person name="Kjaerboelling I."/>
            <person name="Rothschild-Mancinelli K."/>
            <person name="Lyhne E.K."/>
            <person name="Kogle M.E."/>
            <person name="Barry K."/>
            <person name="Clum A."/>
            <person name="Na H."/>
            <person name="Ledsgaard L."/>
            <person name="Lin J."/>
            <person name="Lipzen A."/>
            <person name="Kuo A."/>
            <person name="Riley R."/>
            <person name="Mondo S."/>
            <person name="Labutti K."/>
            <person name="Haridas S."/>
            <person name="Pangalinan J."/>
            <person name="Salamov A.A."/>
            <person name="Simmons B.A."/>
            <person name="Magnuson J.K."/>
            <person name="Chen J."/>
            <person name="Drula E."/>
            <person name="Henrissat B."/>
            <person name="Wiebenga A."/>
            <person name="Lubbers R.J."/>
            <person name="Gomes A.C."/>
            <person name="Makela M.R."/>
            <person name="Stajich J."/>
            <person name="Grigoriev I.V."/>
            <person name="Mortensen U.H."/>
            <person name="De Vries R.P."/>
            <person name="Baker S.E."/>
            <person name="Andersen M.R."/>
        </authorList>
    </citation>
    <scope>NUCLEOTIDE SEQUENCE [LARGE SCALE GENOMIC DNA]</scope>
    <source>
        <strain evidence="2 3">CBS 209.92</strain>
    </source>
</reference>
<proteinExistence type="predicted"/>
<comment type="caution">
    <text evidence="2">The sequence shown here is derived from an EMBL/GenBank/DDBJ whole genome shotgun (WGS) entry which is preliminary data.</text>
</comment>
<evidence type="ECO:0000256" key="1">
    <source>
        <dbReference type="SAM" id="MobiDB-lite"/>
    </source>
</evidence>